<comment type="similarity">
    <text evidence="3">Belongs to the YajC family.</text>
</comment>
<gene>
    <name evidence="15" type="ORF">SAMN06265338_103318</name>
</gene>
<evidence type="ECO:0000256" key="10">
    <source>
        <dbReference type="ARBA" id="ARBA00022989"/>
    </source>
</evidence>
<keyword evidence="16" id="KW-1185">Reference proteome</keyword>
<evidence type="ECO:0000256" key="2">
    <source>
        <dbReference type="ARBA" id="ARBA00004162"/>
    </source>
</evidence>
<evidence type="ECO:0000313" key="16">
    <source>
        <dbReference type="Proteomes" id="UP000198418"/>
    </source>
</evidence>
<evidence type="ECO:0000256" key="13">
    <source>
        <dbReference type="SAM" id="MobiDB-lite"/>
    </source>
</evidence>
<feature type="region of interest" description="Disordered" evidence="13">
    <location>
        <begin position="102"/>
        <end position="156"/>
    </location>
</feature>
<keyword evidence="9" id="KW-0653">Protein transport</keyword>
<evidence type="ECO:0000256" key="1">
    <source>
        <dbReference type="ARBA" id="ARBA00002061"/>
    </source>
</evidence>
<dbReference type="Proteomes" id="UP000198418">
    <property type="component" value="Unassembled WGS sequence"/>
</dbReference>
<keyword evidence="7" id="KW-1003">Cell membrane</keyword>
<comment type="subcellular location">
    <subcellularLocation>
        <location evidence="2">Cell membrane</location>
        <topology evidence="2">Single-pass membrane protein</topology>
    </subcellularLocation>
</comment>
<accession>A0A212RCG1</accession>
<evidence type="ECO:0000256" key="14">
    <source>
        <dbReference type="SAM" id="Phobius"/>
    </source>
</evidence>
<feature type="compositionally biased region" description="Basic and acidic residues" evidence="13">
    <location>
        <begin position="103"/>
        <end position="138"/>
    </location>
</feature>
<dbReference type="PRINTS" id="PR01853">
    <property type="entry name" value="YAJCTRNLCASE"/>
</dbReference>
<dbReference type="PANTHER" id="PTHR33909">
    <property type="entry name" value="SEC TRANSLOCON ACCESSORY COMPLEX SUBUNIT YAJC"/>
    <property type="match status" value="1"/>
</dbReference>
<dbReference type="EMBL" id="FYDG01000003">
    <property type="protein sequence ID" value="SNB69943.1"/>
    <property type="molecule type" value="Genomic_DNA"/>
</dbReference>
<evidence type="ECO:0000256" key="8">
    <source>
        <dbReference type="ARBA" id="ARBA00022692"/>
    </source>
</evidence>
<sequence>MFLVTPAYAQAAGGAAASGSDILIQMAPFGIILLIMYFLILRPQQQRAKQHEKMVSNIRRGDTVITNGGLIGRVSKATDDAEIEIEIAPNVRIRQLRGGIAEVRAKGEPVKDEPANKNKKDARKDSVKAEPAKIEPAKPEPTQDAPAANEPPKDKA</sequence>
<proteinExistence type="inferred from homology"/>
<keyword evidence="12 14" id="KW-0472">Membrane</keyword>
<dbReference type="GO" id="GO:0015031">
    <property type="term" value="P:protein transport"/>
    <property type="evidence" value="ECO:0007669"/>
    <property type="project" value="UniProtKB-KW"/>
</dbReference>
<comment type="function">
    <text evidence="1">The SecYEG-SecDF-YajC-YidC holo-translocon (HTL) protein secretase/insertase is a supercomplex required for protein secretion, insertion of proteins into membranes, and assembly of membrane protein complexes. While the SecYEG complex is essential for assembly of a number of proteins and complexes, the SecDF-YajC-YidC subcomplex facilitates these functions.</text>
</comment>
<comment type="subunit">
    <text evidence="4">Part of the SecDF-YidC-YajC translocase complex. The SecDF-YidC-YajC translocase forms a supercomplex with SecYEG, called the holo-translocon (HTL).</text>
</comment>
<dbReference type="GO" id="GO:0005886">
    <property type="term" value="C:plasma membrane"/>
    <property type="evidence" value="ECO:0007669"/>
    <property type="project" value="UniProtKB-SubCell"/>
</dbReference>
<dbReference type="RefSeq" id="WP_176440427.1">
    <property type="nucleotide sequence ID" value="NZ_FYDG01000003.1"/>
</dbReference>
<name>A0A212RCG1_RHOAC</name>
<evidence type="ECO:0000256" key="11">
    <source>
        <dbReference type="ARBA" id="ARBA00023010"/>
    </source>
</evidence>
<dbReference type="PANTHER" id="PTHR33909:SF1">
    <property type="entry name" value="SEC TRANSLOCON ACCESSORY COMPLEX SUBUNIT YAJC"/>
    <property type="match status" value="1"/>
</dbReference>
<dbReference type="Pfam" id="PF02699">
    <property type="entry name" value="YajC"/>
    <property type="match status" value="1"/>
</dbReference>
<organism evidence="15 16">
    <name type="scientific">Rhodoblastus acidophilus</name>
    <name type="common">Rhodopseudomonas acidophila</name>
    <dbReference type="NCBI Taxonomy" id="1074"/>
    <lineage>
        <taxon>Bacteria</taxon>
        <taxon>Pseudomonadati</taxon>
        <taxon>Pseudomonadota</taxon>
        <taxon>Alphaproteobacteria</taxon>
        <taxon>Hyphomicrobiales</taxon>
        <taxon>Rhodoblastaceae</taxon>
        <taxon>Rhodoblastus</taxon>
    </lineage>
</organism>
<protein>
    <recommendedName>
        <fullName evidence="5">Sec translocon accessory complex subunit YajC</fullName>
    </recommendedName>
</protein>
<evidence type="ECO:0000256" key="4">
    <source>
        <dbReference type="ARBA" id="ARBA00011718"/>
    </source>
</evidence>
<reference evidence="16" key="1">
    <citation type="submission" date="2017-06" db="EMBL/GenBank/DDBJ databases">
        <authorList>
            <person name="Varghese N."/>
            <person name="Submissions S."/>
        </authorList>
    </citation>
    <scope>NUCLEOTIDE SEQUENCE [LARGE SCALE GENOMIC DNA]</scope>
    <source>
        <strain evidence="16">DSM 137</strain>
    </source>
</reference>
<keyword evidence="6" id="KW-0813">Transport</keyword>
<dbReference type="InterPro" id="IPR003849">
    <property type="entry name" value="Preprotein_translocase_YajC"/>
</dbReference>
<evidence type="ECO:0000256" key="5">
    <source>
        <dbReference type="ARBA" id="ARBA00014962"/>
    </source>
</evidence>
<keyword evidence="11" id="KW-0811">Translocation</keyword>
<evidence type="ECO:0000256" key="3">
    <source>
        <dbReference type="ARBA" id="ARBA00006742"/>
    </source>
</evidence>
<keyword evidence="10 14" id="KW-1133">Transmembrane helix</keyword>
<dbReference type="AlphaFoldDB" id="A0A212RCG1"/>
<feature type="transmembrane region" description="Helical" evidence="14">
    <location>
        <begin position="22"/>
        <end position="41"/>
    </location>
</feature>
<evidence type="ECO:0000256" key="9">
    <source>
        <dbReference type="ARBA" id="ARBA00022927"/>
    </source>
</evidence>
<evidence type="ECO:0000256" key="7">
    <source>
        <dbReference type="ARBA" id="ARBA00022475"/>
    </source>
</evidence>
<dbReference type="NCBIfam" id="TIGR00739">
    <property type="entry name" value="yajC"/>
    <property type="match status" value="1"/>
</dbReference>
<keyword evidence="8 14" id="KW-0812">Transmembrane</keyword>
<dbReference type="SMART" id="SM01323">
    <property type="entry name" value="YajC"/>
    <property type="match status" value="1"/>
</dbReference>
<evidence type="ECO:0000256" key="6">
    <source>
        <dbReference type="ARBA" id="ARBA00022448"/>
    </source>
</evidence>
<evidence type="ECO:0000313" key="15">
    <source>
        <dbReference type="EMBL" id="SNB69943.1"/>
    </source>
</evidence>
<evidence type="ECO:0000256" key="12">
    <source>
        <dbReference type="ARBA" id="ARBA00023136"/>
    </source>
</evidence>